<evidence type="ECO:0000313" key="3">
    <source>
        <dbReference type="Proteomes" id="UP000011134"/>
    </source>
</evidence>
<keyword evidence="2" id="KW-0966">Cell projection</keyword>
<evidence type="ECO:0000313" key="2">
    <source>
        <dbReference type="EMBL" id="ELR65121.1"/>
    </source>
</evidence>
<dbReference type="AlphaFoldDB" id="L8J8I3"/>
<reference evidence="2 3" key="1">
    <citation type="submission" date="2012-12" db="EMBL/GenBank/DDBJ databases">
        <title>Genome Assembly of Photobacterium sp. AK15.</title>
        <authorList>
            <person name="Khatri I."/>
            <person name="Vaidya B."/>
            <person name="Srinivas T.N.R."/>
            <person name="Subramanian S."/>
            <person name="Pinnaka A."/>
        </authorList>
    </citation>
    <scope>NUCLEOTIDE SEQUENCE [LARGE SCALE GENOMIC DNA]</scope>
    <source>
        <strain evidence="2 3">AK15</strain>
    </source>
</reference>
<dbReference type="InterPro" id="IPR035924">
    <property type="entry name" value="FlaG-like_sf"/>
</dbReference>
<comment type="caution">
    <text evidence="2">The sequence shown here is derived from an EMBL/GenBank/DDBJ whole genome shotgun (WGS) entry which is preliminary data.</text>
</comment>
<evidence type="ECO:0000256" key="1">
    <source>
        <dbReference type="SAM" id="MobiDB-lite"/>
    </source>
</evidence>
<dbReference type="Pfam" id="PF03646">
    <property type="entry name" value="FlaG"/>
    <property type="match status" value="1"/>
</dbReference>
<dbReference type="PANTHER" id="PTHR37166">
    <property type="entry name" value="PROTEIN FLAG"/>
    <property type="match status" value="1"/>
</dbReference>
<keyword evidence="2" id="KW-0969">Cilium</keyword>
<accession>L8J8I3</accession>
<dbReference type="RefSeq" id="WP_007466502.1">
    <property type="nucleotide sequence ID" value="NZ_AMZO01000020.1"/>
</dbReference>
<proteinExistence type="predicted"/>
<keyword evidence="2" id="KW-0282">Flagellum</keyword>
<name>L8J8I3_9GAMM</name>
<feature type="compositionally biased region" description="Basic and acidic residues" evidence="1">
    <location>
        <begin position="56"/>
        <end position="66"/>
    </location>
</feature>
<dbReference type="Proteomes" id="UP000011134">
    <property type="component" value="Unassembled WGS sequence"/>
</dbReference>
<keyword evidence="3" id="KW-1185">Reference proteome</keyword>
<feature type="region of interest" description="Disordered" evidence="1">
    <location>
        <begin position="1"/>
        <end position="66"/>
    </location>
</feature>
<protein>
    <submittedName>
        <fullName evidence="2">Flagellin protein FlaG</fullName>
    </submittedName>
</protein>
<dbReference type="EMBL" id="AMZO01000020">
    <property type="protein sequence ID" value="ELR65121.1"/>
    <property type="molecule type" value="Genomic_DNA"/>
</dbReference>
<dbReference type="SUPFAM" id="SSF160214">
    <property type="entry name" value="FlaG-like"/>
    <property type="match status" value="1"/>
</dbReference>
<dbReference type="PANTHER" id="PTHR37166:SF1">
    <property type="entry name" value="PROTEIN FLAG"/>
    <property type="match status" value="1"/>
</dbReference>
<feature type="compositionally biased region" description="Polar residues" evidence="1">
    <location>
        <begin position="1"/>
        <end position="55"/>
    </location>
</feature>
<dbReference type="PATRIC" id="fig|1056511.3.peg.2769"/>
<organism evidence="2 3">
    <name type="scientific">Photobacterium marinum</name>
    <dbReference type="NCBI Taxonomy" id="1056511"/>
    <lineage>
        <taxon>Bacteria</taxon>
        <taxon>Pseudomonadati</taxon>
        <taxon>Pseudomonadota</taxon>
        <taxon>Gammaproteobacteria</taxon>
        <taxon>Vibrionales</taxon>
        <taxon>Vibrionaceae</taxon>
        <taxon>Photobacterium</taxon>
    </lineage>
</organism>
<gene>
    <name evidence="2" type="ORF">C942_01693</name>
</gene>
<dbReference type="Gene3D" id="3.30.160.170">
    <property type="entry name" value="FlaG-like"/>
    <property type="match status" value="1"/>
</dbReference>
<dbReference type="OrthoDB" id="5741693at2"/>
<dbReference type="InterPro" id="IPR005186">
    <property type="entry name" value="FlaG"/>
</dbReference>
<sequence length="152" mass="16487">MDVKPVSTSSLPPRSSENGTHSSVGTNIANKSGSSTQGTPAAAHSSNQQPVASSSDKGETDVRRVEQSFNIEQQRHLQREELEKVVEKIEEFVGNTLNKGLAFRIDEESGKSIVTIYDKRTGDVVRQIPDEDMLALSRQLAAHSGGLLQTKV</sequence>